<keyword evidence="7" id="KW-0472">Membrane</keyword>
<dbReference type="InterPro" id="IPR051544">
    <property type="entry name" value="TPS_OM_transporter"/>
</dbReference>
<feature type="signal peptide" evidence="9">
    <location>
        <begin position="1"/>
        <end position="30"/>
    </location>
</feature>
<feature type="chain" id="PRO_5006710772" evidence="9">
    <location>
        <begin position="31"/>
        <end position="571"/>
    </location>
</feature>
<name>A0A0U1L4R3_9FIRM</name>
<evidence type="ECO:0000256" key="8">
    <source>
        <dbReference type="ARBA" id="ARBA00023237"/>
    </source>
</evidence>
<keyword evidence="12" id="KW-1185">Reference proteome</keyword>
<evidence type="ECO:0000256" key="2">
    <source>
        <dbReference type="ARBA" id="ARBA00009055"/>
    </source>
</evidence>
<dbReference type="GO" id="GO:0046819">
    <property type="term" value="P:protein secretion by the type V secretion system"/>
    <property type="evidence" value="ECO:0007669"/>
    <property type="project" value="TreeGrafter"/>
</dbReference>
<feature type="domain" description="POTRA" evidence="10">
    <location>
        <begin position="76"/>
        <end position="151"/>
    </location>
</feature>
<dbReference type="GO" id="GO:0098046">
    <property type="term" value="C:type V protein secretion system complex"/>
    <property type="evidence" value="ECO:0007669"/>
    <property type="project" value="TreeGrafter"/>
</dbReference>
<comment type="subcellular location">
    <subcellularLocation>
        <location evidence="1">Cell outer membrane</location>
    </subcellularLocation>
</comment>
<dbReference type="InterPro" id="IPR013686">
    <property type="entry name" value="Polypept-transport_assoc_ShlB"/>
</dbReference>
<dbReference type="EMBL" id="CTRP01000014">
    <property type="protein sequence ID" value="CQR74697.1"/>
    <property type="molecule type" value="Genomic_DNA"/>
</dbReference>
<evidence type="ECO:0000256" key="9">
    <source>
        <dbReference type="SAM" id="SignalP"/>
    </source>
</evidence>
<keyword evidence="8" id="KW-0998">Cell outer membrane</keyword>
<dbReference type="InterPro" id="IPR005565">
    <property type="entry name" value="Hemolysn_activator_HlyB_C"/>
</dbReference>
<dbReference type="GO" id="GO:0008320">
    <property type="term" value="F:protein transmembrane transporter activity"/>
    <property type="evidence" value="ECO:0007669"/>
    <property type="project" value="TreeGrafter"/>
</dbReference>
<evidence type="ECO:0000256" key="7">
    <source>
        <dbReference type="ARBA" id="ARBA00023136"/>
    </source>
</evidence>
<evidence type="ECO:0000259" key="10">
    <source>
        <dbReference type="PROSITE" id="PS51779"/>
    </source>
</evidence>
<sequence length="571" mass="62383">MLKDRLVCTGKRGLSLALALIVCSALPAYALEKIDAGVIMDSVKEHKKIVPPQTNVKIEVTQEQKTAPQQAAGIKFKVNGFHITGQTVYSEDKLQDLVKDSIGQELNLDELQITAARIAQYFNDRGYMVANAYIPAQKIKNGIVEITVVPGQYGSIDLRNHSKLSSSAANRFLSQIKIGDYVKQDVLDRTLLLISDIGGISINATLAPGKTTGTSDLIVEINDTNLLTSEFSMDNYGNRYTGEDRGNISLNFNNLSGAGDMANLSGNKSSDGMNNFNFSYLMQAGNRGARVGVGYSQLHYSLGREFEDLNASGTAKSSTIYGEYPLIRSRNRNLYARIGFEHSKLKDRIDYFNNAFTSKHTNSLIFGLSGDSQDKFHGGGINTFALTIATGRLGIDGGRDVYGNSAKTFDKEGLNTAGTYTKGNFSFNRLQYINDRLNFYLGFSGQLASKNLDSSEKIYLGGANGVRAYPQGEASGDQGYLITGELRWNLPTPSYQLAVFVDNGRVTINKSPIPGAGDNNRTLTGAGVGLLISPRKDYDIRVDYAWRLGSARATSDTDKSGRLWLKGTRYF</sequence>
<proteinExistence type="inferred from homology"/>
<dbReference type="Proteomes" id="UP000049855">
    <property type="component" value="Unassembled WGS sequence"/>
</dbReference>
<keyword evidence="5" id="KW-0812">Transmembrane</keyword>
<evidence type="ECO:0000313" key="12">
    <source>
        <dbReference type="Proteomes" id="UP000049855"/>
    </source>
</evidence>
<dbReference type="Gene3D" id="3.10.20.310">
    <property type="entry name" value="membrane protein fhac"/>
    <property type="match status" value="1"/>
</dbReference>
<dbReference type="InterPro" id="IPR034746">
    <property type="entry name" value="POTRA"/>
</dbReference>
<reference evidence="12" key="1">
    <citation type="submission" date="2015-03" db="EMBL/GenBank/DDBJ databases">
        <authorList>
            <person name="Nijsse Bart"/>
        </authorList>
    </citation>
    <scope>NUCLEOTIDE SEQUENCE [LARGE SCALE GENOMIC DNA]</scope>
</reference>
<keyword evidence="6" id="KW-0653">Protein transport</keyword>
<dbReference type="Pfam" id="PF08479">
    <property type="entry name" value="POTRA_2"/>
    <property type="match status" value="1"/>
</dbReference>
<keyword evidence="9" id="KW-0732">Signal</keyword>
<dbReference type="PANTHER" id="PTHR34597">
    <property type="entry name" value="SLR1661 PROTEIN"/>
    <property type="match status" value="1"/>
</dbReference>
<dbReference type="Pfam" id="PF03865">
    <property type="entry name" value="ShlB"/>
    <property type="match status" value="1"/>
</dbReference>
<evidence type="ECO:0000256" key="1">
    <source>
        <dbReference type="ARBA" id="ARBA00004442"/>
    </source>
</evidence>
<organism evidence="11 12">
    <name type="scientific">Sporomusa ovata</name>
    <dbReference type="NCBI Taxonomy" id="2378"/>
    <lineage>
        <taxon>Bacteria</taxon>
        <taxon>Bacillati</taxon>
        <taxon>Bacillota</taxon>
        <taxon>Negativicutes</taxon>
        <taxon>Selenomonadales</taxon>
        <taxon>Sporomusaceae</taxon>
        <taxon>Sporomusa</taxon>
    </lineage>
</organism>
<keyword evidence="4" id="KW-1134">Transmembrane beta strand</keyword>
<dbReference type="AlphaFoldDB" id="A0A0U1L4R3"/>
<evidence type="ECO:0000256" key="4">
    <source>
        <dbReference type="ARBA" id="ARBA00022452"/>
    </source>
</evidence>
<dbReference type="Gene3D" id="2.40.160.50">
    <property type="entry name" value="membrane protein fhac: a member of the omp85/tpsb transporter family"/>
    <property type="match status" value="1"/>
</dbReference>
<gene>
    <name evidence="11" type="ORF">SpAn4DRAFT_1159</name>
</gene>
<evidence type="ECO:0000313" key="11">
    <source>
        <dbReference type="EMBL" id="CQR74697.1"/>
    </source>
</evidence>
<comment type="similarity">
    <text evidence="2">Belongs to the TPS (TC 1.B.20) family.</text>
</comment>
<keyword evidence="3" id="KW-0813">Transport</keyword>
<accession>A0A0U1L4R3</accession>
<evidence type="ECO:0000256" key="5">
    <source>
        <dbReference type="ARBA" id="ARBA00022692"/>
    </source>
</evidence>
<evidence type="ECO:0000256" key="6">
    <source>
        <dbReference type="ARBA" id="ARBA00022927"/>
    </source>
</evidence>
<evidence type="ECO:0000256" key="3">
    <source>
        <dbReference type="ARBA" id="ARBA00022448"/>
    </source>
</evidence>
<dbReference type="PANTHER" id="PTHR34597:SF1">
    <property type="entry name" value="HEME_HEMOPEXIN TRANSPORTER PROTEIN HUXB"/>
    <property type="match status" value="1"/>
</dbReference>
<dbReference type="PROSITE" id="PS51779">
    <property type="entry name" value="POTRA"/>
    <property type="match status" value="1"/>
</dbReference>
<protein>
    <submittedName>
        <fullName evidence="11">Hemolysin activation/secretion protein</fullName>
    </submittedName>
</protein>
<dbReference type="GO" id="GO:0009279">
    <property type="term" value="C:cell outer membrane"/>
    <property type="evidence" value="ECO:0007669"/>
    <property type="project" value="UniProtKB-SubCell"/>
</dbReference>